<name>A0AAW2NPB9_SESRA</name>
<feature type="compositionally biased region" description="Basic residues" evidence="1">
    <location>
        <begin position="17"/>
        <end position="27"/>
    </location>
</feature>
<dbReference type="AlphaFoldDB" id="A0AAW2NPB9"/>
<feature type="compositionally biased region" description="Basic and acidic residues" evidence="1">
    <location>
        <begin position="1"/>
        <end position="16"/>
    </location>
</feature>
<evidence type="ECO:0000313" key="2">
    <source>
        <dbReference type="EMBL" id="KAL0344411.1"/>
    </source>
</evidence>
<accession>A0AAW2NPB9</accession>
<protein>
    <submittedName>
        <fullName evidence="2">Uncharacterized protein</fullName>
    </submittedName>
</protein>
<comment type="caution">
    <text evidence="2">The sequence shown here is derived from an EMBL/GenBank/DDBJ whole genome shotgun (WGS) entry which is preliminary data.</text>
</comment>
<reference evidence="2" key="1">
    <citation type="submission" date="2020-06" db="EMBL/GenBank/DDBJ databases">
        <authorList>
            <person name="Li T."/>
            <person name="Hu X."/>
            <person name="Zhang T."/>
            <person name="Song X."/>
            <person name="Zhang H."/>
            <person name="Dai N."/>
            <person name="Sheng W."/>
            <person name="Hou X."/>
            <person name="Wei L."/>
        </authorList>
    </citation>
    <scope>NUCLEOTIDE SEQUENCE</scope>
    <source>
        <strain evidence="2">G02</strain>
        <tissue evidence="2">Leaf</tissue>
    </source>
</reference>
<reference evidence="2" key="2">
    <citation type="journal article" date="2024" name="Plant">
        <title>Genomic evolution and insights into agronomic trait innovations of Sesamum species.</title>
        <authorList>
            <person name="Miao H."/>
            <person name="Wang L."/>
            <person name="Qu L."/>
            <person name="Liu H."/>
            <person name="Sun Y."/>
            <person name="Le M."/>
            <person name="Wang Q."/>
            <person name="Wei S."/>
            <person name="Zheng Y."/>
            <person name="Lin W."/>
            <person name="Duan Y."/>
            <person name="Cao H."/>
            <person name="Xiong S."/>
            <person name="Wang X."/>
            <person name="Wei L."/>
            <person name="Li C."/>
            <person name="Ma Q."/>
            <person name="Ju M."/>
            <person name="Zhao R."/>
            <person name="Li G."/>
            <person name="Mu C."/>
            <person name="Tian Q."/>
            <person name="Mei H."/>
            <person name="Zhang T."/>
            <person name="Gao T."/>
            <person name="Zhang H."/>
        </authorList>
    </citation>
    <scope>NUCLEOTIDE SEQUENCE</scope>
    <source>
        <strain evidence="2">G02</strain>
    </source>
</reference>
<evidence type="ECO:0000256" key="1">
    <source>
        <dbReference type="SAM" id="MobiDB-lite"/>
    </source>
</evidence>
<gene>
    <name evidence="2" type="ORF">Sradi_4272400</name>
</gene>
<dbReference type="PANTHER" id="PTHR37256">
    <property type="entry name" value="E1A-BINDING PROTEIN P400-LIKE"/>
    <property type="match status" value="1"/>
</dbReference>
<dbReference type="PANTHER" id="PTHR37256:SF3">
    <property type="entry name" value="FORMIN-F-LIKE"/>
    <property type="match status" value="1"/>
</dbReference>
<feature type="region of interest" description="Disordered" evidence="1">
    <location>
        <begin position="1"/>
        <end position="29"/>
    </location>
</feature>
<proteinExistence type="predicted"/>
<sequence length="199" mass="22203">MADADSSSRKLGDSTRKRTRRRSHTRKAALSSSFINMAEARREIVNALQLHRSSSASVVRIHHQNPSLLSNSRNHNYYNQLTESMPMPSPQPTWSTTAPSVSTLCAPVEVLEVEWYDNQSSSYAWWIGFLNSLDGKSGGGKEFMSSSELEGPCMEFDTRDDVEKSAPDANHDQSSFKVTDEWLIFPAAGEELVEQAEST</sequence>
<dbReference type="EMBL" id="JACGWJ010000019">
    <property type="protein sequence ID" value="KAL0344411.1"/>
    <property type="molecule type" value="Genomic_DNA"/>
</dbReference>
<organism evidence="2">
    <name type="scientific">Sesamum radiatum</name>
    <name type="common">Black benniseed</name>
    <dbReference type="NCBI Taxonomy" id="300843"/>
    <lineage>
        <taxon>Eukaryota</taxon>
        <taxon>Viridiplantae</taxon>
        <taxon>Streptophyta</taxon>
        <taxon>Embryophyta</taxon>
        <taxon>Tracheophyta</taxon>
        <taxon>Spermatophyta</taxon>
        <taxon>Magnoliopsida</taxon>
        <taxon>eudicotyledons</taxon>
        <taxon>Gunneridae</taxon>
        <taxon>Pentapetalae</taxon>
        <taxon>asterids</taxon>
        <taxon>lamiids</taxon>
        <taxon>Lamiales</taxon>
        <taxon>Pedaliaceae</taxon>
        <taxon>Sesamum</taxon>
    </lineage>
</organism>